<comment type="caution">
    <text evidence="1">The sequence shown here is derived from an EMBL/GenBank/DDBJ whole genome shotgun (WGS) entry which is preliminary data.</text>
</comment>
<protein>
    <submittedName>
        <fullName evidence="1">Uncharacterized protein</fullName>
    </submittedName>
</protein>
<gene>
    <name evidence="1" type="ORF">Vadar_022315</name>
</gene>
<accession>A0ACB7Y145</accession>
<evidence type="ECO:0000313" key="1">
    <source>
        <dbReference type="EMBL" id="KAH7847136.1"/>
    </source>
</evidence>
<sequence length="1165" mass="130408">MEYVQRLSMRLFLILVIMFAVENGCNGCWEKERFALLQIKDSINFPNRTSLPSWEEDDYLDCCQWEDVKCNSTTHRVVKLSLNYTREWRRDDYWYLNASILLPFESLQSLDLYGNQLRGFVGNEGSQEKSGILNELEVLDLSGNSLNDSIWSFVGELSSIKTLYLMQIKADLHGAVHNLTNLGIENLFMDGANIFDEFLGSIRFMTSIQVLSLRDCAFNGTLPITGLCELKTLRELDISGARLIWNQETTTGFGGTLPWCLVNLTSLQLLDITSSQFTGNIARSPLINLTSLEYLAISNNDFEIPISFKSFFNHSKLKFIESLNNMLLEEEYFLATFPSFQLIGLRLSNSEHGGITRSFPHFLYHQHDLKMVELRQIGFSGKFPNWLFDNNSRMETLLLSGNSLGGPLLLPSHHMIKLLVLDISNNHLKGFIPYKIGSSFPSLEFLNMSTNNFEGDIPSSLGDMTALIVLDLSNNRLSGVLPVHLAMGSRLLKLLKLSNNNLKGPILPSLNNLTQLVILYSDNNGFTEIPPNLSLSSLLWLNVGSNQLVGKNPAMIGSMSLLVLAMSANHLEGPIPMEFCELKGLRLLDLSENNLTGAIPSCFNSSYIDVIRLSKNRLHGPFPMAFRELPLAELDLSYNQFSGNIPTWIGSLSNLKVLLLQNNHFEGNIPKELCHLSSLTLIDLSFNNLFGSIIPCISNIEFNGIREHGYSWFSFYDSRASFRLLLPDQNDMGISQEENQSDMLISDGPEEVEFETKGMSLTYKGTVLYLFSGINLSHNKLSGPIPHEIGNLSHIKVLNLSHNYLNGTIPATFSNLKSIESLDLSYNHLYGKIPFELTELSFLAVFNLSYNNLSGRMPPRVNQFGIFESNSYVGNPLLCGEPLPRNCNAAYSPPSTPRAAINGSEEDSRFMDMDVFYVSFAGSYITVVLAIVAVLFINPYWRREWLHLVEHSPAAAAASSRRRKTVPERETAAGGGEFVALFSFRLISQLSTILVPLIIIIAILFDEKDFDVAKSFGYVDVKVEEKIAESDSRNMNMLDQFIASRIRPSPNMAFTPSNARVVSGGIISTWNSEIFAADKIFANRNFILLIVDDDVSLQLAYYSFHLLCSSAISTVAMDYADDVGVSLLLMLHLLMNLIPLSPVSVGAGFAFIHLARIFLLFFSML</sequence>
<proteinExistence type="predicted"/>
<dbReference type="Proteomes" id="UP000828048">
    <property type="component" value="Chromosome 5"/>
</dbReference>
<organism evidence="1 2">
    <name type="scientific">Vaccinium darrowii</name>
    <dbReference type="NCBI Taxonomy" id="229202"/>
    <lineage>
        <taxon>Eukaryota</taxon>
        <taxon>Viridiplantae</taxon>
        <taxon>Streptophyta</taxon>
        <taxon>Embryophyta</taxon>
        <taxon>Tracheophyta</taxon>
        <taxon>Spermatophyta</taxon>
        <taxon>Magnoliopsida</taxon>
        <taxon>eudicotyledons</taxon>
        <taxon>Gunneridae</taxon>
        <taxon>Pentapetalae</taxon>
        <taxon>asterids</taxon>
        <taxon>Ericales</taxon>
        <taxon>Ericaceae</taxon>
        <taxon>Vaccinioideae</taxon>
        <taxon>Vaccinieae</taxon>
        <taxon>Vaccinium</taxon>
    </lineage>
</organism>
<dbReference type="EMBL" id="CM037155">
    <property type="protein sequence ID" value="KAH7847136.1"/>
    <property type="molecule type" value="Genomic_DNA"/>
</dbReference>
<reference evidence="1 2" key="1">
    <citation type="journal article" date="2021" name="Hortic Res">
        <title>High-quality reference genome and annotation aids understanding of berry development for evergreen blueberry (Vaccinium darrowii).</title>
        <authorList>
            <person name="Yu J."/>
            <person name="Hulse-Kemp A.M."/>
            <person name="Babiker E."/>
            <person name="Staton M."/>
        </authorList>
    </citation>
    <scope>NUCLEOTIDE SEQUENCE [LARGE SCALE GENOMIC DNA]</scope>
    <source>
        <strain evidence="2">cv. NJ 8807/NJ 8810</strain>
        <tissue evidence="1">Young leaf</tissue>
    </source>
</reference>
<name>A0ACB7Y145_9ERIC</name>
<keyword evidence="2" id="KW-1185">Reference proteome</keyword>
<evidence type="ECO:0000313" key="2">
    <source>
        <dbReference type="Proteomes" id="UP000828048"/>
    </source>
</evidence>